<protein>
    <submittedName>
        <fullName evidence="2">Uncharacterized protein</fullName>
    </submittedName>
</protein>
<reference evidence="2" key="2">
    <citation type="submission" date="2021-01" db="EMBL/GenBank/DDBJ databases">
        <authorList>
            <person name="Schikora-Tamarit M.A."/>
        </authorList>
    </citation>
    <scope>NUCLEOTIDE SEQUENCE</scope>
    <source>
        <strain evidence="2">CBS2887</strain>
    </source>
</reference>
<reference evidence="2" key="1">
    <citation type="journal article" date="2021" name="Open Biol.">
        <title>Shared evolutionary footprints suggest mitochondrial oxidative damage underlies multiple complex I losses in fungi.</title>
        <authorList>
            <person name="Schikora-Tamarit M.A."/>
            <person name="Marcet-Houben M."/>
            <person name="Nosek J."/>
            <person name="Gabaldon T."/>
        </authorList>
    </citation>
    <scope>NUCLEOTIDE SEQUENCE</scope>
    <source>
        <strain evidence="2">CBS2887</strain>
    </source>
</reference>
<evidence type="ECO:0000256" key="1">
    <source>
        <dbReference type="SAM" id="MobiDB-lite"/>
    </source>
</evidence>
<accession>A0A9P8PIV7</accession>
<feature type="compositionally biased region" description="Basic and acidic residues" evidence="1">
    <location>
        <begin position="545"/>
        <end position="555"/>
    </location>
</feature>
<proteinExistence type="predicted"/>
<feature type="region of interest" description="Disordered" evidence="1">
    <location>
        <begin position="50"/>
        <end position="91"/>
    </location>
</feature>
<feature type="region of interest" description="Disordered" evidence="1">
    <location>
        <begin position="103"/>
        <end position="135"/>
    </location>
</feature>
<feature type="region of interest" description="Disordered" evidence="1">
    <location>
        <begin position="177"/>
        <end position="221"/>
    </location>
</feature>
<name>A0A9P8PIV7_WICPI</name>
<feature type="region of interest" description="Disordered" evidence="1">
    <location>
        <begin position="521"/>
        <end position="650"/>
    </location>
</feature>
<dbReference type="EMBL" id="JAEUBG010005711">
    <property type="protein sequence ID" value="KAH3673108.1"/>
    <property type="molecule type" value="Genomic_DNA"/>
</dbReference>
<sequence length="691" mass="79090">MPPKGKKKKVTVTYMAPPAAKVSTHEVLDYDPETKVVDEFERDLDFLLHGTPTTPTAADNYTEVIHDSKKVQPQQQEEFKPGEFKAKGDKKLSKNVKNQILDFDIDFSSDDDESGNDEATGGEPNHPSSHIGRDPLEEDRRIFNMLENEMLRELSSGNAHRNLEDYELESDIDSDFLDTQEDSEDPMPSENMSYSYDDLNISDSQEEPQHSEDRGIKNEDSKYQEHLIASGYRSSEAEGAQMSITELRGYIVELSDFHDMSAPQRRRRVKRLKSLLRVLAMKEGRDEDYYLDSRDNIDKDKFCDREFLVSSSKDLFIPKTRAEIDDMRIVDIDERLSLLNSIIKKENNDESSLLPLRIERGLLRDRKILLEKQIISRKSGSTPSQQSQVPQQVPSPLSLQAKINKHISRLSTLEVDRRLKEVNQNLKSLQLPSPIYQNLVEERNSLRERKQFLDQRNAVTKKSKDKPLPLTIFECETELKLLNGQIKDKILSDQLKGLDLLQKRKESLKARREFIISRKAAAKSTTNPTAVSSTANDNTGLSPEEIERIRNETHIHISLNVNPSRSRSKAEEEEEEDLEPKRPKNKNSNKNKKKNQQKSHDLAKGRILQIETHLNPKKTNKDKPIVLEKSSSKRSSKPSSQAVSNKDLINGEINDAPTKIKIKAMKHSDVDRVVSSKMGKLKLQDVDCNRF</sequence>
<organism evidence="2 3">
    <name type="scientific">Wickerhamomyces pijperi</name>
    <name type="common">Yeast</name>
    <name type="synonym">Pichia pijperi</name>
    <dbReference type="NCBI Taxonomy" id="599730"/>
    <lineage>
        <taxon>Eukaryota</taxon>
        <taxon>Fungi</taxon>
        <taxon>Dikarya</taxon>
        <taxon>Ascomycota</taxon>
        <taxon>Saccharomycotina</taxon>
        <taxon>Saccharomycetes</taxon>
        <taxon>Phaffomycetales</taxon>
        <taxon>Wickerhamomycetaceae</taxon>
        <taxon>Wickerhamomyces</taxon>
    </lineage>
</organism>
<gene>
    <name evidence="2" type="ORF">WICPIJ_009900</name>
</gene>
<evidence type="ECO:0000313" key="2">
    <source>
        <dbReference type="EMBL" id="KAH3673108.1"/>
    </source>
</evidence>
<dbReference type="Proteomes" id="UP000774326">
    <property type="component" value="Unassembled WGS sequence"/>
</dbReference>
<dbReference type="AlphaFoldDB" id="A0A9P8PIV7"/>
<feature type="compositionally biased region" description="Acidic residues" evidence="1">
    <location>
        <begin position="177"/>
        <end position="187"/>
    </location>
</feature>
<feature type="compositionally biased region" description="Basic residues" evidence="1">
    <location>
        <begin position="583"/>
        <end position="597"/>
    </location>
</feature>
<feature type="compositionally biased region" description="Acidic residues" evidence="1">
    <location>
        <begin position="103"/>
        <end position="116"/>
    </location>
</feature>
<feature type="compositionally biased region" description="Basic and acidic residues" evidence="1">
    <location>
        <begin position="207"/>
        <end position="221"/>
    </location>
</feature>
<comment type="caution">
    <text evidence="2">The sequence shown here is derived from an EMBL/GenBank/DDBJ whole genome shotgun (WGS) entry which is preliminary data.</text>
</comment>
<evidence type="ECO:0000313" key="3">
    <source>
        <dbReference type="Proteomes" id="UP000774326"/>
    </source>
</evidence>
<feature type="compositionally biased region" description="Polar residues" evidence="1">
    <location>
        <begin position="523"/>
        <end position="541"/>
    </location>
</feature>
<feature type="compositionally biased region" description="Basic and acidic residues" evidence="1">
    <location>
        <begin position="77"/>
        <end position="91"/>
    </location>
</feature>
<keyword evidence="3" id="KW-1185">Reference proteome</keyword>